<dbReference type="EMBL" id="AP025628">
    <property type="protein sequence ID" value="BDG62444.1"/>
    <property type="molecule type" value="Genomic_DNA"/>
</dbReference>
<proteinExistence type="predicted"/>
<evidence type="ECO:0000313" key="1">
    <source>
        <dbReference type="EMBL" id="BDG62444.1"/>
    </source>
</evidence>
<evidence type="ECO:0000313" key="2">
    <source>
        <dbReference type="Proteomes" id="UP001163687"/>
    </source>
</evidence>
<accession>A0AA35CNA6</accession>
<keyword evidence="2" id="KW-1185">Reference proteome</keyword>
<gene>
    <name evidence="1" type="ORF">caldi_35340</name>
</gene>
<name>A0AA35CNA6_9FIRM</name>
<dbReference type="Gene3D" id="3.40.50.300">
    <property type="entry name" value="P-loop containing nucleotide triphosphate hydrolases"/>
    <property type="match status" value="1"/>
</dbReference>
<sequence>MTSLSGGETFLTSLSLALALPAQIQLRGWYPLELETVIGVLERLQFENMPIGRTGHVPELRARPRRGVLVDPAQPGGRGSRVRLEMA</sequence>
<dbReference type="InterPro" id="IPR027417">
    <property type="entry name" value="P-loop_NTPase"/>
</dbReference>
<protein>
    <submittedName>
        <fullName evidence="1">Uncharacterized protein</fullName>
    </submittedName>
</protein>
<reference evidence="1" key="1">
    <citation type="submission" date="2022-03" db="EMBL/GenBank/DDBJ databases">
        <title>Complete genome sequence of Caldinitratiruptor microaerophilus.</title>
        <authorList>
            <person name="Mukaiyama R."/>
            <person name="Nishiyama T."/>
            <person name="Ueda K."/>
        </authorList>
    </citation>
    <scope>NUCLEOTIDE SEQUENCE</scope>
    <source>
        <strain evidence="1">JCM 16183</strain>
    </source>
</reference>
<organism evidence="1 2">
    <name type="scientific">Caldinitratiruptor microaerophilus</name>
    <dbReference type="NCBI Taxonomy" id="671077"/>
    <lineage>
        <taxon>Bacteria</taxon>
        <taxon>Bacillati</taxon>
        <taxon>Bacillota</taxon>
        <taxon>Clostridia</taxon>
        <taxon>Eubacteriales</taxon>
        <taxon>Symbiobacteriaceae</taxon>
        <taxon>Caldinitratiruptor</taxon>
    </lineage>
</organism>
<dbReference type="AlphaFoldDB" id="A0AA35CNA6"/>
<dbReference type="Proteomes" id="UP001163687">
    <property type="component" value="Chromosome"/>
</dbReference>
<dbReference type="KEGG" id="cmic:caldi_35340"/>